<comment type="function">
    <text evidence="7">Catalyzes the release of premature peptidyl moieties from peptidyl-tRNA molecules trapped in stalled 50S ribosomal subunits, and thus maintains levels of free tRNAs and 50S ribosomes.</text>
</comment>
<gene>
    <name evidence="7 10" type="primary">pth</name>
    <name evidence="10" type="ORF">ERS852473_01249</name>
</gene>
<feature type="site" description="Stabilizes the basic form of H active site to accept a proton" evidence="7">
    <location>
        <position position="91"/>
    </location>
</feature>
<evidence type="ECO:0000313" key="11">
    <source>
        <dbReference type="Proteomes" id="UP000095488"/>
    </source>
</evidence>
<dbReference type="InterPro" id="IPR001328">
    <property type="entry name" value="Pept_tRNA_hydro"/>
</dbReference>
<dbReference type="SUPFAM" id="SSF53178">
    <property type="entry name" value="Peptidyl-tRNA hydrolase-like"/>
    <property type="match status" value="1"/>
</dbReference>
<comment type="function">
    <text evidence="7">Hydrolyzes ribosome-free peptidyl-tRNAs (with 1 or more amino acids incorporated), which drop off the ribosome during protein synthesis, or as a result of ribosome stalling.</text>
</comment>
<dbReference type="PROSITE" id="PS01195">
    <property type="entry name" value="PEPT_TRNA_HYDROL_1"/>
    <property type="match status" value="1"/>
</dbReference>
<feature type="binding site" evidence="7">
    <location>
        <position position="64"/>
    </location>
    <ligand>
        <name>tRNA</name>
        <dbReference type="ChEBI" id="CHEBI:17843"/>
    </ligand>
</feature>
<comment type="subcellular location">
    <subcellularLocation>
        <location evidence="7">Cytoplasm</location>
    </subcellularLocation>
</comment>
<feature type="binding site" evidence="7">
    <location>
        <position position="66"/>
    </location>
    <ligand>
        <name>tRNA</name>
        <dbReference type="ChEBI" id="CHEBI:17843"/>
    </ligand>
</feature>
<dbReference type="Pfam" id="PF01195">
    <property type="entry name" value="Pept_tRNA_hydro"/>
    <property type="match status" value="1"/>
</dbReference>
<organism evidence="10 11">
    <name type="scientific">Sarcina ventriculi</name>
    <name type="common">Clostridium ventriculi</name>
    <dbReference type="NCBI Taxonomy" id="1267"/>
    <lineage>
        <taxon>Bacteria</taxon>
        <taxon>Bacillati</taxon>
        <taxon>Bacillota</taxon>
        <taxon>Clostridia</taxon>
        <taxon>Eubacteriales</taxon>
        <taxon>Clostridiaceae</taxon>
        <taxon>Sarcina</taxon>
    </lineage>
</organism>
<reference evidence="10 11" key="1">
    <citation type="submission" date="2015-09" db="EMBL/GenBank/DDBJ databases">
        <authorList>
            <consortium name="Pathogen Informatics"/>
            <person name="Wu L."/>
            <person name="Ma J."/>
        </authorList>
    </citation>
    <scope>NUCLEOTIDE SEQUENCE [LARGE SCALE GENOMIC DNA]</scope>
    <source>
        <strain evidence="10 11">2789STDY5834858</strain>
    </source>
</reference>
<comment type="similarity">
    <text evidence="5 7 9">Belongs to the PTH family.</text>
</comment>
<dbReference type="EMBL" id="CYZR01000004">
    <property type="protein sequence ID" value="CUN85606.1"/>
    <property type="molecule type" value="Genomic_DNA"/>
</dbReference>
<dbReference type="Gene3D" id="3.40.50.1470">
    <property type="entry name" value="Peptidyl-tRNA hydrolase"/>
    <property type="match status" value="1"/>
</dbReference>
<comment type="caution">
    <text evidence="10">The sequence shown here is derived from an EMBL/GenBank/DDBJ whole genome shotgun (WGS) entry which is preliminary data.</text>
</comment>
<keyword evidence="4 7" id="KW-0694">RNA-binding</keyword>
<keyword evidence="2 7" id="KW-0820">tRNA-binding</keyword>
<dbReference type="EC" id="3.1.1.29" evidence="1 7"/>
<name>A0ABP2APM9_SARVE</name>
<evidence type="ECO:0000256" key="2">
    <source>
        <dbReference type="ARBA" id="ARBA00022555"/>
    </source>
</evidence>
<evidence type="ECO:0000256" key="4">
    <source>
        <dbReference type="ARBA" id="ARBA00022884"/>
    </source>
</evidence>
<comment type="subunit">
    <text evidence="7">Monomer.</text>
</comment>
<dbReference type="PANTHER" id="PTHR17224:SF1">
    <property type="entry name" value="PEPTIDYL-TRNA HYDROLASE"/>
    <property type="match status" value="1"/>
</dbReference>
<keyword evidence="3 7" id="KW-0378">Hydrolase</keyword>
<dbReference type="InterPro" id="IPR036416">
    <property type="entry name" value="Pept_tRNA_hydro_sf"/>
</dbReference>
<proteinExistence type="inferred from homology"/>
<evidence type="ECO:0000256" key="1">
    <source>
        <dbReference type="ARBA" id="ARBA00013260"/>
    </source>
</evidence>
<dbReference type="InterPro" id="IPR018171">
    <property type="entry name" value="Pept_tRNA_hydro_CS"/>
</dbReference>
<sequence length="188" mass="20878">MFLIVGLGNVGKEYDNTRHNIGFQAIDYIAAKYNIDINRIKFKGIYGDGIIEGNKVILLKPTTYMNLSGESIREVMNFYKISEEELIVLYDDISLPVGRLRIREKGSAGGHNGIKSIIANIGTEKFPRVKIGIGQPNHDLVGHVLGKFTSEESEVLNKVIPVCSDAVAEMIKKSVKDSMNIYNGFKVD</sequence>
<dbReference type="Proteomes" id="UP000095488">
    <property type="component" value="Unassembled WGS sequence"/>
</dbReference>
<dbReference type="CDD" id="cd00462">
    <property type="entry name" value="PTH"/>
    <property type="match status" value="1"/>
</dbReference>
<dbReference type="GO" id="GO:0004045">
    <property type="term" value="F:peptidyl-tRNA hydrolase activity"/>
    <property type="evidence" value="ECO:0007669"/>
    <property type="project" value="UniProtKB-EC"/>
</dbReference>
<feature type="active site" description="Proton acceptor" evidence="7">
    <location>
        <position position="19"/>
    </location>
</feature>
<accession>A0ABP2APM9</accession>
<dbReference type="PANTHER" id="PTHR17224">
    <property type="entry name" value="PEPTIDYL-TRNA HYDROLASE"/>
    <property type="match status" value="1"/>
</dbReference>
<evidence type="ECO:0000313" key="10">
    <source>
        <dbReference type="EMBL" id="CUN85606.1"/>
    </source>
</evidence>
<evidence type="ECO:0000256" key="8">
    <source>
        <dbReference type="RuleBase" id="RU000673"/>
    </source>
</evidence>
<evidence type="ECO:0000256" key="5">
    <source>
        <dbReference type="ARBA" id="ARBA00038063"/>
    </source>
</evidence>
<evidence type="ECO:0000256" key="3">
    <source>
        <dbReference type="ARBA" id="ARBA00022801"/>
    </source>
</evidence>
<evidence type="ECO:0000256" key="6">
    <source>
        <dbReference type="ARBA" id="ARBA00050038"/>
    </source>
</evidence>
<keyword evidence="7" id="KW-0963">Cytoplasm</keyword>
<dbReference type="NCBIfam" id="TIGR00447">
    <property type="entry name" value="pth"/>
    <property type="match status" value="1"/>
</dbReference>
<feature type="site" description="Discriminates between blocked and unblocked aminoacyl-tRNA" evidence="7">
    <location>
        <position position="9"/>
    </location>
</feature>
<evidence type="ECO:0000256" key="9">
    <source>
        <dbReference type="RuleBase" id="RU004320"/>
    </source>
</evidence>
<dbReference type="PROSITE" id="PS01196">
    <property type="entry name" value="PEPT_TRNA_HYDROL_2"/>
    <property type="match status" value="1"/>
</dbReference>
<evidence type="ECO:0000256" key="7">
    <source>
        <dbReference type="HAMAP-Rule" id="MF_00083"/>
    </source>
</evidence>
<keyword evidence="11" id="KW-1185">Reference proteome</keyword>
<dbReference type="HAMAP" id="MF_00083">
    <property type="entry name" value="Pept_tRNA_hydro_bact"/>
    <property type="match status" value="1"/>
</dbReference>
<comment type="catalytic activity">
    <reaction evidence="7 8">
        <text>an N-acyl-L-alpha-aminoacyl-tRNA + H2O = an N-acyl-L-amino acid + a tRNA + H(+)</text>
        <dbReference type="Rhea" id="RHEA:54448"/>
        <dbReference type="Rhea" id="RHEA-COMP:10123"/>
        <dbReference type="Rhea" id="RHEA-COMP:13883"/>
        <dbReference type="ChEBI" id="CHEBI:15377"/>
        <dbReference type="ChEBI" id="CHEBI:15378"/>
        <dbReference type="ChEBI" id="CHEBI:59874"/>
        <dbReference type="ChEBI" id="CHEBI:78442"/>
        <dbReference type="ChEBI" id="CHEBI:138191"/>
        <dbReference type="EC" id="3.1.1.29"/>
    </reaction>
</comment>
<protein>
    <recommendedName>
        <fullName evidence="6 7">Peptidyl-tRNA hydrolase</fullName>
        <shortName evidence="7">Pth</shortName>
        <ecNumber evidence="1 7">3.1.1.29</ecNumber>
    </recommendedName>
</protein>
<feature type="binding site" evidence="7">
    <location>
        <position position="112"/>
    </location>
    <ligand>
        <name>tRNA</name>
        <dbReference type="ChEBI" id="CHEBI:17843"/>
    </ligand>
</feature>
<feature type="binding site" evidence="7">
    <location>
        <position position="14"/>
    </location>
    <ligand>
        <name>tRNA</name>
        <dbReference type="ChEBI" id="CHEBI:17843"/>
    </ligand>
</feature>
<dbReference type="RefSeq" id="WP_055258703.1">
    <property type="nucleotide sequence ID" value="NZ_CABIXL010000004.1"/>
</dbReference>